<name>A0AAU9SYE9_THLAR</name>
<dbReference type="EMBL" id="OU466862">
    <property type="protein sequence ID" value="CAH2074704.1"/>
    <property type="molecule type" value="Genomic_DNA"/>
</dbReference>
<evidence type="ECO:0000313" key="1">
    <source>
        <dbReference type="EMBL" id="CAH2074704.1"/>
    </source>
</evidence>
<reference evidence="1 2" key="1">
    <citation type="submission" date="2022-03" db="EMBL/GenBank/DDBJ databases">
        <authorList>
            <person name="Nunn A."/>
            <person name="Chopra R."/>
            <person name="Nunn A."/>
            <person name="Contreras Garrido A."/>
        </authorList>
    </citation>
    <scope>NUCLEOTIDE SEQUENCE [LARGE SCALE GENOMIC DNA]</scope>
</reference>
<feature type="non-terminal residue" evidence="1">
    <location>
        <position position="1"/>
    </location>
</feature>
<dbReference type="AlphaFoldDB" id="A0AAU9SYE9"/>
<keyword evidence="2" id="KW-1185">Reference proteome</keyword>
<dbReference type="PANTHER" id="PTHR31016">
    <property type="entry name" value="OS04G0228100 PROTEIN"/>
    <property type="match status" value="1"/>
</dbReference>
<evidence type="ECO:0000313" key="2">
    <source>
        <dbReference type="Proteomes" id="UP000836841"/>
    </source>
</evidence>
<gene>
    <name evidence="1" type="ORF">TAV2_LOCUS20773</name>
</gene>
<sequence length="182" mass="20709">RFYGIRDRAPKGLLWGVIAQKAQNLSLKMDKSTDSSTASQSHGFHTCQMKGSRKWIIRSFGEGRPDARGGLKQLISSTKHENFMLDEEALVVKKRIRINQDGSSDGTAAKAKLLLRELKTVKADLACLRKSAIRLQLERLLAEKARLAHENSVYARGERFLREIVEYHQLTMQDVVYIGRRK</sequence>
<dbReference type="PANTHER" id="PTHR31016:SF20">
    <property type="entry name" value="HEAT-INDUCIBLE TRANSCRIPTION REPRESSOR-RELATED"/>
    <property type="match status" value="1"/>
</dbReference>
<accession>A0AAU9SYE9</accession>
<dbReference type="Proteomes" id="UP000836841">
    <property type="component" value="Chromosome 6"/>
</dbReference>
<protein>
    <submittedName>
        <fullName evidence="1">Uncharacterized protein</fullName>
    </submittedName>
</protein>
<organism evidence="1 2">
    <name type="scientific">Thlaspi arvense</name>
    <name type="common">Field penny-cress</name>
    <dbReference type="NCBI Taxonomy" id="13288"/>
    <lineage>
        <taxon>Eukaryota</taxon>
        <taxon>Viridiplantae</taxon>
        <taxon>Streptophyta</taxon>
        <taxon>Embryophyta</taxon>
        <taxon>Tracheophyta</taxon>
        <taxon>Spermatophyta</taxon>
        <taxon>Magnoliopsida</taxon>
        <taxon>eudicotyledons</taxon>
        <taxon>Gunneridae</taxon>
        <taxon>Pentapetalae</taxon>
        <taxon>rosids</taxon>
        <taxon>malvids</taxon>
        <taxon>Brassicales</taxon>
        <taxon>Brassicaceae</taxon>
        <taxon>Thlaspideae</taxon>
        <taxon>Thlaspi</taxon>
    </lineage>
</organism>
<proteinExistence type="predicted"/>